<feature type="transmembrane region" description="Helical" evidence="1">
    <location>
        <begin position="204"/>
        <end position="222"/>
    </location>
</feature>
<dbReference type="Proteomes" id="UP000326354">
    <property type="component" value="Chromosome"/>
</dbReference>
<protein>
    <submittedName>
        <fullName evidence="2">Uncharacterized protein</fullName>
    </submittedName>
</protein>
<keyword evidence="1" id="KW-0472">Membrane</keyword>
<dbReference type="Pfam" id="PF06695">
    <property type="entry name" value="Sm_multidrug_ex"/>
    <property type="match status" value="1"/>
</dbReference>
<dbReference type="KEGG" id="uam:UABAM_05152"/>
<evidence type="ECO:0000313" key="3">
    <source>
        <dbReference type="Proteomes" id="UP000326354"/>
    </source>
</evidence>
<feature type="transmembrane region" description="Helical" evidence="1">
    <location>
        <begin position="48"/>
        <end position="69"/>
    </location>
</feature>
<feature type="transmembrane region" description="Helical" evidence="1">
    <location>
        <begin position="12"/>
        <end position="36"/>
    </location>
</feature>
<dbReference type="EMBL" id="AP019860">
    <property type="protein sequence ID" value="BBM86765.1"/>
    <property type="molecule type" value="Genomic_DNA"/>
</dbReference>
<feature type="transmembrane region" description="Helical" evidence="1">
    <location>
        <begin position="81"/>
        <end position="100"/>
    </location>
</feature>
<evidence type="ECO:0000256" key="1">
    <source>
        <dbReference type="SAM" id="Phobius"/>
    </source>
</evidence>
<dbReference type="AlphaFoldDB" id="A0A5S9F5E3"/>
<sequence length="243" mass="27106">MSESTTETVRPAPSIVLQIFIFIALVAVTKLVLVGVSYVYSTEHSVQVGYLAVMSFFGLGKFVIFAPVVKSLDVDILFNSYELAAMVIYMDTAVAFLIVYNFHLLKKIYFIGDKLQHIQEDSYYLLQSSKWMYDFAIIAIVLFVSFPIAGTGAIGAAFLASILGFSRLVSIFWIFVGSVLGCFSLAFGAVYFKAKLKVFLESPIFFFTSIGVFVLLLFLAGWKMKRMIAKQRELEKENGKASS</sequence>
<feature type="transmembrane region" description="Helical" evidence="1">
    <location>
        <begin position="135"/>
        <end position="159"/>
    </location>
</feature>
<keyword evidence="3" id="KW-1185">Reference proteome</keyword>
<dbReference type="RefSeq" id="WP_151970808.1">
    <property type="nucleotide sequence ID" value="NZ_AP019860.1"/>
</dbReference>
<organism evidence="2 3">
    <name type="scientific">Uabimicrobium amorphum</name>
    <dbReference type="NCBI Taxonomy" id="2596890"/>
    <lineage>
        <taxon>Bacteria</taxon>
        <taxon>Pseudomonadati</taxon>
        <taxon>Planctomycetota</taxon>
        <taxon>Candidatus Uabimicrobiia</taxon>
        <taxon>Candidatus Uabimicrobiales</taxon>
        <taxon>Candidatus Uabimicrobiaceae</taxon>
        <taxon>Candidatus Uabimicrobium</taxon>
    </lineage>
</organism>
<accession>A0A5S9F5E3</accession>
<keyword evidence="1" id="KW-0812">Transmembrane</keyword>
<keyword evidence="1" id="KW-1133">Transmembrane helix</keyword>
<gene>
    <name evidence="2" type="ORF">UABAM_05152</name>
</gene>
<name>A0A5S9F5E3_UABAM</name>
<dbReference type="OrthoDB" id="285550at2"/>
<feature type="transmembrane region" description="Helical" evidence="1">
    <location>
        <begin position="171"/>
        <end position="192"/>
    </location>
</feature>
<proteinExistence type="predicted"/>
<evidence type="ECO:0000313" key="2">
    <source>
        <dbReference type="EMBL" id="BBM86765.1"/>
    </source>
</evidence>
<reference evidence="2 3" key="1">
    <citation type="submission" date="2019-08" db="EMBL/GenBank/DDBJ databases">
        <title>Complete genome sequence of Candidatus Uab amorphum.</title>
        <authorList>
            <person name="Shiratori T."/>
            <person name="Suzuki S."/>
            <person name="Kakizawa Y."/>
            <person name="Ishida K."/>
        </authorList>
    </citation>
    <scope>NUCLEOTIDE SEQUENCE [LARGE SCALE GENOMIC DNA]</scope>
    <source>
        <strain evidence="2 3">SRT547</strain>
    </source>
</reference>
<dbReference type="InterPro" id="IPR009577">
    <property type="entry name" value="Sm_multidrug_ex"/>
</dbReference>